<dbReference type="Proteomes" id="UP001500839">
    <property type="component" value="Unassembled WGS sequence"/>
</dbReference>
<dbReference type="Gene3D" id="3.10.180.10">
    <property type="entry name" value="2,3-Dihydroxybiphenyl 1,2-Dioxygenase, domain 1"/>
    <property type="match status" value="1"/>
</dbReference>
<evidence type="ECO:0000313" key="3">
    <source>
        <dbReference type="Proteomes" id="UP001500839"/>
    </source>
</evidence>
<feature type="domain" description="PhnB-like" evidence="1">
    <location>
        <begin position="10"/>
        <end position="127"/>
    </location>
</feature>
<evidence type="ECO:0000259" key="1">
    <source>
        <dbReference type="Pfam" id="PF06983"/>
    </source>
</evidence>
<dbReference type="SUPFAM" id="SSF54593">
    <property type="entry name" value="Glyoxalase/Bleomycin resistance protein/Dihydroxybiphenyl dioxygenase"/>
    <property type="match status" value="1"/>
</dbReference>
<dbReference type="InterPro" id="IPR009725">
    <property type="entry name" value="3_dmu_93_MTrfase"/>
</dbReference>
<protein>
    <submittedName>
        <fullName evidence="2">VOC family protein</fullName>
    </submittedName>
</protein>
<proteinExistence type="predicted"/>
<dbReference type="EMBL" id="BAABKQ010000001">
    <property type="protein sequence ID" value="GAA4803924.1"/>
    <property type="molecule type" value="Genomic_DNA"/>
</dbReference>
<dbReference type="InterPro" id="IPR029068">
    <property type="entry name" value="Glyas_Bleomycin-R_OHBP_Dase"/>
</dbReference>
<dbReference type="RefSeq" id="WP_200175928.1">
    <property type="nucleotide sequence ID" value="NZ_BAABKQ010000001.1"/>
</dbReference>
<dbReference type="CDD" id="cd06588">
    <property type="entry name" value="PhnB_like"/>
    <property type="match status" value="1"/>
</dbReference>
<dbReference type="PIRSF" id="PIRSF021700">
    <property type="entry name" value="3_dmu_93_MTrfase"/>
    <property type="match status" value="1"/>
</dbReference>
<gene>
    <name evidence="2" type="ORF">GCM10023353_02860</name>
</gene>
<organism evidence="2 3">
    <name type="scientific">Tomitella cavernea</name>
    <dbReference type="NCBI Taxonomy" id="1387982"/>
    <lineage>
        <taxon>Bacteria</taxon>
        <taxon>Bacillati</taxon>
        <taxon>Actinomycetota</taxon>
        <taxon>Actinomycetes</taxon>
        <taxon>Mycobacteriales</taxon>
        <taxon>Tomitella</taxon>
    </lineage>
</organism>
<name>A0ABP9C269_9ACTN</name>
<comment type="caution">
    <text evidence="2">The sequence shown here is derived from an EMBL/GenBank/DDBJ whole genome shotgun (WGS) entry which is preliminary data.</text>
</comment>
<keyword evidence="3" id="KW-1185">Reference proteome</keyword>
<evidence type="ECO:0000313" key="2">
    <source>
        <dbReference type="EMBL" id="GAA4803924.1"/>
    </source>
</evidence>
<accession>A0ABP9C269</accession>
<dbReference type="Pfam" id="PF06983">
    <property type="entry name" value="3-dmu-9_3-mt"/>
    <property type="match status" value="1"/>
</dbReference>
<sequence length="158" mass="17720">MSTPASAAAVRPCLWFDDRAREAMEYYVSVFPDSRINEIIEYPDESLDEHFRGMSGKVLNGRFTLNGVDFVCLDGGPIFTFNEAVSFVVTCEDQAEIDHYWSALSHTPESEQCGWCKDRFGVSWQIIPANMGELLVRPAQIQAMMAMKKIVIAALETA</sequence>
<dbReference type="InterPro" id="IPR028973">
    <property type="entry name" value="PhnB-like"/>
</dbReference>
<dbReference type="PANTHER" id="PTHR33990">
    <property type="entry name" value="PROTEIN YJDN-RELATED"/>
    <property type="match status" value="1"/>
</dbReference>
<reference evidence="3" key="1">
    <citation type="journal article" date="2019" name="Int. J. Syst. Evol. Microbiol.">
        <title>The Global Catalogue of Microorganisms (GCM) 10K type strain sequencing project: providing services to taxonomists for standard genome sequencing and annotation.</title>
        <authorList>
            <consortium name="The Broad Institute Genomics Platform"/>
            <consortium name="The Broad Institute Genome Sequencing Center for Infectious Disease"/>
            <person name="Wu L."/>
            <person name="Ma J."/>
        </authorList>
    </citation>
    <scope>NUCLEOTIDE SEQUENCE [LARGE SCALE GENOMIC DNA]</scope>
    <source>
        <strain evidence="3">JCM 18542</strain>
    </source>
</reference>